<name>A0A8C9PYY0_SPEDA</name>
<proteinExistence type="predicted"/>
<organism evidence="3 4">
    <name type="scientific">Spermophilus dauricus</name>
    <name type="common">Daurian ground squirrel</name>
    <dbReference type="NCBI Taxonomy" id="99837"/>
    <lineage>
        <taxon>Eukaryota</taxon>
        <taxon>Metazoa</taxon>
        <taxon>Chordata</taxon>
        <taxon>Craniata</taxon>
        <taxon>Vertebrata</taxon>
        <taxon>Euteleostomi</taxon>
        <taxon>Mammalia</taxon>
        <taxon>Eutheria</taxon>
        <taxon>Euarchontoglires</taxon>
        <taxon>Glires</taxon>
        <taxon>Rodentia</taxon>
        <taxon>Sciuromorpha</taxon>
        <taxon>Sciuridae</taxon>
        <taxon>Xerinae</taxon>
        <taxon>Marmotini</taxon>
        <taxon>Spermophilus</taxon>
    </lineage>
</organism>
<evidence type="ECO:0000313" key="4">
    <source>
        <dbReference type="Proteomes" id="UP000694422"/>
    </source>
</evidence>
<accession>A0A8C9PYY0</accession>
<sequence length="875" mass="91780">MGKQCLPAAATLLAAFMVVSASVLPLPSAHKHSGQSPLAPGASPLQVSKRALLALGVLTKTSDNMVSLLGGELEAPGKRAEALSQGAAGGHQAPGNLSLDSSSHQLIPLRKTEVLGKATPGPASLSLTESQLESLVTEPADTMLAPGTWKITAMLQSGASPVRGPGKNFKIPGSSVTVQAPASSTLGGSATPRPTQVPARAPLVSTTLTPPRPPAWLSVRHTPIPSVQMPSVSTAGFFRPEVSPSLTLAPRGPGKAVSLVFLVSPGPLESAVSMANTQPDTESLAPAVPGLSGLGTISPALVAGSRPRQAAVASGLGPSGPLGPLPSVLPFFSPQPSAALPLSPSPSAISLSLSPSMSPPPPSPVLSSSALGVCTSAFDPKFSPHTCPATVPQPATPQGTVRPGWRVSASSAPTTTLSVPSSSSLPSAAPSAGSPRVPAGADPTQPYDLPHPGQAVCLQDSTSSAPEPSYLTHYVTFKISSEVFSASQWNPVALEHQLLHGSVCPQLQFIYRRAFPSFQGACILEFRPGSGAVKASLVFGGWAVGPSAREVLWILYRQVKASRGMLGHLASQLPLWLAGSPLTDLALETICISFTAMKPFLPELVLPGSAPFVLLEDQILHLVTPVVSRFYKEHPQEGPLLLFSNEDQWVRVSMEYKFQNSIPTHLRGLANHLAHSIMDPILQKSSIVANGEKAELVLYEMWLQILGQPFTKALKDKTSPEAQKLRQQLTRWLTRGLRSLQNFGQVVVEEFQPEPLTAKVGAIFFGATPAQTLIQDSVHQALYLLQKDEGLRVEMVTLALGQCLPTSCRPLPSAHVLHPSQPRWPLIALCRSPSFTGGGSASQPGECNTLVIQQLGRVKQEDSEFKASLSNLGSH</sequence>
<keyword evidence="2" id="KW-0732">Signal</keyword>
<reference evidence="3" key="1">
    <citation type="submission" date="2025-08" db="UniProtKB">
        <authorList>
            <consortium name="Ensembl"/>
        </authorList>
    </citation>
    <scope>IDENTIFICATION</scope>
</reference>
<keyword evidence="4" id="KW-1185">Reference proteome</keyword>
<feature type="signal peptide" evidence="2">
    <location>
        <begin position="1"/>
        <end position="21"/>
    </location>
</feature>
<evidence type="ECO:0000256" key="1">
    <source>
        <dbReference type="SAM" id="MobiDB-lite"/>
    </source>
</evidence>
<feature type="region of interest" description="Disordered" evidence="1">
    <location>
        <begin position="388"/>
        <end position="453"/>
    </location>
</feature>
<feature type="compositionally biased region" description="Low complexity" evidence="1">
    <location>
        <begin position="407"/>
        <end position="441"/>
    </location>
</feature>
<dbReference type="AlphaFoldDB" id="A0A8C9PYY0"/>
<feature type="chain" id="PRO_5034548448" description="Taste receptor cell protein 1" evidence="2">
    <location>
        <begin position="22"/>
        <end position="875"/>
    </location>
</feature>
<dbReference type="Proteomes" id="UP000694422">
    <property type="component" value="Unplaced"/>
</dbReference>
<evidence type="ECO:0000256" key="2">
    <source>
        <dbReference type="SAM" id="SignalP"/>
    </source>
</evidence>
<reference evidence="3" key="2">
    <citation type="submission" date="2025-09" db="UniProtKB">
        <authorList>
            <consortium name="Ensembl"/>
        </authorList>
    </citation>
    <scope>IDENTIFICATION</scope>
</reference>
<dbReference type="Ensembl" id="ENSSDAT00000020327.1">
    <property type="protein sequence ID" value="ENSSDAP00000017799.1"/>
    <property type="gene ID" value="ENSSDAG00000016204.1"/>
</dbReference>
<evidence type="ECO:0000313" key="3">
    <source>
        <dbReference type="Ensembl" id="ENSSDAP00000017799.1"/>
    </source>
</evidence>
<protein>
    <recommendedName>
        <fullName evidence="5">Taste receptor cell protein 1</fullName>
    </recommendedName>
</protein>
<evidence type="ECO:0008006" key="5">
    <source>
        <dbReference type="Google" id="ProtNLM"/>
    </source>
</evidence>
<feature type="region of interest" description="Disordered" evidence="1">
    <location>
        <begin position="80"/>
        <end position="100"/>
    </location>
</feature>